<accession>A0ACC2Z4E6</accession>
<gene>
    <name evidence="1" type="primary">PBP1</name>
    <name evidence="1" type="ORF">H2199_004917</name>
</gene>
<keyword evidence="2" id="KW-1185">Reference proteome</keyword>
<name>A0ACC2Z4E6_9PEZI</name>
<proteinExistence type="predicted"/>
<dbReference type="Proteomes" id="UP001172680">
    <property type="component" value="Unassembled WGS sequence"/>
</dbReference>
<evidence type="ECO:0000313" key="2">
    <source>
        <dbReference type="Proteomes" id="UP001172680"/>
    </source>
</evidence>
<organism evidence="1 2">
    <name type="scientific">Coniosporium tulheliwenetii</name>
    <dbReference type="NCBI Taxonomy" id="3383036"/>
    <lineage>
        <taxon>Eukaryota</taxon>
        <taxon>Fungi</taxon>
        <taxon>Dikarya</taxon>
        <taxon>Ascomycota</taxon>
        <taxon>Pezizomycotina</taxon>
        <taxon>Dothideomycetes</taxon>
        <taxon>Dothideomycetes incertae sedis</taxon>
        <taxon>Coniosporium</taxon>
    </lineage>
</organism>
<comment type="caution">
    <text evidence="1">The sequence shown here is derived from an EMBL/GenBank/DDBJ whole genome shotgun (WGS) entry which is preliminary data.</text>
</comment>
<sequence length="1105" mass="118801">MSTTTATPSNLNTPPAAANSNPLGGGRTQLKMSTGGRVLDGAQSRKPQQQKVWTQGNNSINQRPSPSNTANGVVNAPKAAPSAKGMAPASKESNTPEKHANDRLMFLFANFTGLVSTVTTRNGEQFSGIFSGVTTEASESRYKLKMVKRLQPSSDQQPNGASESYDEYVGTGPDNEMAFEIQDVVDLAVSNVMTDKAQAKPQNGASSGFKTDTDISGNVAFRERDLQRWEPAPDSSAVGLSLDESGKAGWDQFETNKRLFAVESSYDENLYTTTIDRSNPLYKQRAAHAERIAREIEGSSATNAHIAEERGNAPVDDSGANEEEKYSGVRRDFPPLPSGQSNKYTPPARRAPTGQPTVPGAPVDPAIISSQIARPAPMPSAAAQVNAGPPAKKEQVAATLQVEGSQPAPAAINVVAATPEMPSSAEVQMTPPAAAAAESIEKPAGSSKAVSASLAPTAAVQKSNIPQNPPTTVEKQVLNAYKEFAANEKLKAASARQQSARQDKNAKINDLKKFSLTFKLNTPVPQDLVPILAKDKTKQEEIMERSVRQMQELKSTPVKSPAAVVEQKTPRPVAAKNENGQSSQVPQTERQNVQRTRPSPGAFPPQRGERPPQAPNSMHSTPNNRNVPLGHRLAATHDAHKRGQMAQNIPPPIPIQDVRMPSGGPSAPSSGLQTPTSNVSSRFNVRAMEFRPNPAANTFMPNVNQSSGSSPRTEIAARPQPRKATQPFFDGSKPKPVVGAERPSIEDAFNPIMRMMREAEKDGKTKDYAHNGGIPPAYRTPPVWEVTGPNKDKTYNELFEKAAAPVQPVSVPHAVVGNAPMPHVHQLPPHLQGPQMVSQHQTPHQTPRHMHAEPHHVPAGPHHFDGGQRMQFSSSQSSVHPSPRVMQPFMAYSGQGPQPMQVFQQPMQGYAVSPHMHHPGVRQAGPPQFAGPQGPVTGGPVLVANPVGGHFMNVQMQQPPQMYSPNPAPAYLHQGGQMQGPPMMNGYPSPRPPGAHMMSPQGSQQGHQPQQIFYVQQGQPQGMPMHYPGGPMTPQRMPYAQPHQQHYGTSPHIPHHFPHQPHRGTPSATYSQPMMPSHSMQSLPPQGPPPTGPAMPSTNGADEIK</sequence>
<dbReference type="EMBL" id="JAPDRP010000013">
    <property type="protein sequence ID" value="KAJ9642536.1"/>
    <property type="molecule type" value="Genomic_DNA"/>
</dbReference>
<reference evidence="1" key="1">
    <citation type="submission" date="2022-10" db="EMBL/GenBank/DDBJ databases">
        <title>Culturing micro-colonial fungi from biological soil crusts in the Mojave desert and describing Neophaeococcomyces mojavensis, and introducing the new genera and species Taxawa tesnikishii.</title>
        <authorList>
            <person name="Kurbessoian T."/>
            <person name="Stajich J.E."/>
        </authorList>
    </citation>
    <scope>NUCLEOTIDE SEQUENCE</scope>
    <source>
        <strain evidence="1">JES_115</strain>
    </source>
</reference>
<evidence type="ECO:0000313" key="1">
    <source>
        <dbReference type="EMBL" id="KAJ9642536.1"/>
    </source>
</evidence>
<protein>
    <submittedName>
        <fullName evidence="1">Poly(A)-binding protein binding protein</fullName>
    </submittedName>
</protein>